<dbReference type="AlphaFoldDB" id="A0A5S9NR37"/>
<dbReference type="Proteomes" id="UP000439591">
    <property type="component" value="Unassembled WGS sequence"/>
</dbReference>
<dbReference type="PROSITE" id="PS51186">
    <property type="entry name" value="GNAT"/>
    <property type="match status" value="1"/>
</dbReference>
<evidence type="ECO:0000313" key="2">
    <source>
        <dbReference type="EMBL" id="CAA0092980.1"/>
    </source>
</evidence>
<name>A0A5S9NR37_9GAMM</name>
<evidence type="ECO:0000313" key="4">
    <source>
        <dbReference type="Proteomes" id="UP000435877"/>
    </source>
</evidence>
<gene>
    <name evidence="2" type="ORF">IHBHHGIJ_02399</name>
    <name evidence="3" type="ORF">KFEGEMFD_02586</name>
</gene>
<dbReference type="InterPro" id="IPR016181">
    <property type="entry name" value="Acyl_CoA_acyltransferase"/>
</dbReference>
<organism evidence="2 4">
    <name type="scientific">Zhongshania aliphaticivorans</name>
    <dbReference type="NCBI Taxonomy" id="1470434"/>
    <lineage>
        <taxon>Bacteria</taxon>
        <taxon>Pseudomonadati</taxon>
        <taxon>Pseudomonadota</taxon>
        <taxon>Gammaproteobacteria</taxon>
        <taxon>Cellvibrionales</taxon>
        <taxon>Spongiibacteraceae</taxon>
        <taxon>Zhongshania</taxon>
    </lineage>
</organism>
<dbReference type="SUPFAM" id="SSF55729">
    <property type="entry name" value="Acyl-CoA N-acyltransferases (Nat)"/>
    <property type="match status" value="1"/>
</dbReference>
<feature type="domain" description="N-acetyltransferase" evidence="1">
    <location>
        <begin position="26"/>
        <end position="180"/>
    </location>
</feature>
<evidence type="ECO:0000259" key="1">
    <source>
        <dbReference type="PROSITE" id="PS51186"/>
    </source>
</evidence>
<dbReference type="Proteomes" id="UP000435877">
    <property type="component" value="Unassembled WGS sequence"/>
</dbReference>
<reference evidence="4 5" key="1">
    <citation type="submission" date="2019-11" db="EMBL/GenBank/DDBJ databases">
        <authorList>
            <person name="Holert J."/>
        </authorList>
    </citation>
    <scope>NUCLEOTIDE SEQUENCE [LARGE SCALE GENOMIC DNA]</scope>
    <source>
        <strain evidence="3">BC3_2A</strain>
        <strain evidence="2">SB11_1A</strain>
    </source>
</reference>
<dbReference type="CDD" id="cd04301">
    <property type="entry name" value="NAT_SF"/>
    <property type="match status" value="1"/>
</dbReference>
<dbReference type="RefSeq" id="WP_159268942.1">
    <property type="nucleotide sequence ID" value="NZ_CACSIK010000001.1"/>
</dbReference>
<evidence type="ECO:0000313" key="3">
    <source>
        <dbReference type="EMBL" id="CAA0110688.1"/>
    </source>
</evidence>
<protein>
    <recommendedName>
        <fullName evidence="1">N-acetyltransferase domain-containing protein</fullName>
    </recommendedName>
</protein>
<dbReference type="InterPro" id="IPR000182">
    <property type="entry name" value="GNAT_dom"/>
</dbReference>
<proteinExistence type="predicted"/>
<dbReference type="GO" id="GO:0016747">
    <property type="term" value="F:acyltransferase activity, transferring groups other than amino-acyl groups"/>
    <property type="evidence" value="ECO:0007669"/>
    <property type="project" value="InterPro"/>
</dbReference>
<dbReference type="OrthoDB" id="9796171at2"/>
<dbReference type="InterPro" id="IPR024035">
    <property type="entry name" value="MSMEG_0567_GNAT"/>
</dbReference>
<evidence type="ECO:0000313" key="5">
    <source>
        <dbReference type="Proteomes" id="UP000439591"/>
    </source>
</evidence>
<dbReference type="Pfam" id="PF00583">
    <property type="entry name" value="Acetyltransf_1"/>
    <property type="match status" value="1"/>
</dbReference>
<keyword evidence="4" id="KW-1185">Reference proteome</keyword>
<dbReference type="EMBL" id="CACSIM010000004">
    <property type="protein sequence ID" value="CAA0110688.1"/>
    <property type="molecule type" value="Genomic_DNA"/>
</dbReference>
<dbReference type="EMBL" id="CACSIK010000001">
    <property type="protein sequence ID" value="CAA0092980.1"/>
    <property type="molecule type" value="Genomic_DNA"/>
</dbReference>
<dbReference type="Gene3D" id="3.40.630.30">
    <property type="match status" value="1"/>
</dbReference>
<sequence length="228" mass="25973">MTSSQDPKHLRAHLADHTQSYSGFTIKWASLPWEVNEAQALRRRVFCEEQRLFERDDLDVLDQRATVDTSTDQQARILVALGSLCGWHEQIVATVRIHQEAPGVWYGSRLAVDKHFRRQGKLGASLIKLAVSSAYALGCECFLANVQLQNQALFERLHWQRIGSNVVRDQEHALMQANLDFYPPFTTPYSGFIVRNQHRRRPQKELAPNLLLPMQELEGSGQIGAQSL</sequence>
<dbReference type="NCBIfam" id="TIGR04045">
    <property type="entry name" value="MSMEG_0567_GNAT"/>
    <property type="match status" value="1"/>
</dbReference>
<accession>A0A5S9NR37</accession>